<sequence>MDMIDILRRFIKAERTGNWELHLQTVKDMLPYLAASGHNLYVKSSRVYLQQMENLKTTPSRSHHVIRRSDKFWAGLSADLVIEQVLMRSLKTTGGMTRGRGMSEGQRAQWILSMPDCAEMNNALQEFTGVNYGTSDQHKEGGESRRSRDCQDLKTFLSFLISRSPFVEETSLRNIETGVSADKLSMLIIRRN</sequence>
<dbReference type="PANTHER" id="PTHR47018">
    <property type="entry name" value="CXC DOMAIN-CONTAINING PROTEIN-RELATED"/>
    <property type="match status" value="1"/>
</dbReference>
<protein>
    <submittedName>
        <fullName evidence="1">Uncharacterized protein</fullName>
    </submittedName>
</protein>
<reference evidence="1" key="1">
    <citation type="submission" date="2018-11" db="EMBL/GenBank/DDBJ databases">
        <authorList>
            <person name="Alioto T."/>
            <person name="Alioto T."/>
        </authorList>
    </citation>
    <scope>NUCLEOTIDE SEQUENCE</scope>
</reference>
<evidence type="ECO:0000313" key="2">
    <source>
        <dbReference type="Proteomes" id="UP000596742"/>
    </source>
</evidence>
<keyword evidence="2" id="KW-1185">Reference proteome</keyword>
<dbReference type="AlphaFoldDB" id="A0A8B6FAK3"/>
<dbReference type="PANTHER" id="PTHR47018:SF1">
    <property type="entry name" value="TESMIN_TSO1-LIKE CXC DOMAIN-CONTAINING PROTEIN"/>
    <property type="match status" value="1"/>
</dbReference>
<name>A0A8B6FAK3_MYTGA</name>
<accession>A0A8B6FAK3</accession>
<gene>
    <name evidence="1" type="ORF">MGAL_10B070631</name>
</gene>
<dbReference type="EMBL" id="UYJE01006360">
    <property type="protein sequence ID" value="VDI45288.1"/>
    <property type="molecule type" value="Genomic_DNA"/>
</dbReference>
<dbReference type="OrthoDB" id="6140638at2759"/>
<organism evidence="1 2">
    <name type="scientific">Mytilus galloprovincialis</name>
    <name type="common">Mediterranean mussel</name>
    <dbReference type="NCBI Taxonomy" id="29158"/>
    <lineage>
        <taxon>Eukaryota</taxon>
        <taxon>Metazoa</taxon>
        <taxon>Spiralia</taxon>
        <taxon>Lophotrochozoa</taxon>
        <taxon>Mollusca</taxon>
        <taxon>Bivalvia</taxon>
        <taxon>Autobranchia</taxon>
        <taxon>Pteriomorphia</taxon>
        <taxon>Mytilida</taxon>
        <taxon>Mytiloidea</taxon>
        <taxon>Mytilidae</taxon>
        <taxon>Mytilinae</taxon>
        <taxon>Mytilus</taxon>
    </lineage>
</organism>
<dbReference type="Proteomes" id="UP000596742">
    <property type="component" value="Unassembled WGS sequence"/>
</dbReference>
<evidence type="ECO:0000313" key="1">
    <source>
        <dbReference type="EMBL" id="VDI45288.1"/>
    </source>
</evidence>
<comment type="caution">
    <text evidence="1">The sequence shown here is derived from an EMBL/GenBank/DDBJ whole genome shotgun (WGS) entry which is preliminary data.</text>
</comment>
<proteinExistence type="predicted"/>